<dbReference type="InterPro" id="IPR036259">
    <property type="entry name" value="MFS_trans_sf"/>
</dbReference>
<comment type="subcellular location">
    <subcellularLocation>
        <location evidence="1">Endomembrane system</location>
        <topology evidence="1">Multi-pass membrane protein</topology>
    </subcellularLocation>
</comment>
<dbReference type="Gene3D" id="1.20.1250.20">
    <property type="entry name" value="MFS general substrate transporter like domains"/>
    <property type="match status" value="1"/>
</dbReference>
<gene>
    <name evidence="8" type="primary">CSON005562</name>
</gene>
<comment type="similarity">
    <text evidence="2">Belongs to the battenin family.</text>
</comment>
<evidence type="ECO:0000313" key="8">
    <source>
        <dbReference type="EMBL" id="SSX01520.1"/>
    </source>
</evidence>
<dbReference type="VEuPathDB" id="VectorBase:CSON005562"/>
<evidence type="ECO:0000256" key="7">
    <source>
        <dbReference type="SAM" id="Phobius"/>
    </source>
</evidence>
<reference evidence="8" key="1">
    <citation type="submission" date="2018-04" db="EMBL/GenBank/DDBJ databases">
        <authorList>
            <person name="Go L.Y."/>
            <person name="Mitchell J.A."/>
        </authorList>
    </citation>
    <scope>NUCLEOTIDE SEQUENCE</scope>
    <source>
        <tissue evidence="8">Whole organism</tissue>
    </source>
</reference>
<dbReference type="SUPFAM" id="SSF103473">
    <property type="entry name" value="MFS general substrate transporter"/>
    <property type="match status" value="1"/>
</dbReference>
<keyword evidence="4 7" id="KW-0812">Transmembrane</keyword>
<feature type="transmembrane region" description="Helical" evidence="7">
    <location>
        <begin position="272"/>
        <end position="291"/>
    </location>
</feature>
<dbReference type="PANTHER" id="PTHR10981">
    <property type="entry name" value="BATTENIN"/>
    <property type="match status" value="1"/>
</dbReference>
<dbReference type="GO" id="GO:0005764">
    <property type="term" value="C:lysosome"/>
    <property type="evidence" value="ECO:0007669"/>
    <property type="project" value="TreeGrafter"/>
</dbReference>
<dbReference type="InterPro" id="IPR003492">
    <property type="entry name" value="Battenin_disease_Cln3"/>
</dbReference>
<dbReference type="GO" id="GO:0012505">
    <property type="term" value="C:endomembrane system"/>
    <property type="evidence" value="ECO:0007669"/>
    <property type="project" value="UniProtKB-SubCell"/>
</dbReference>
<evidence type="ECO:0000256" key="2">
    <source>
        <dbReference type="ARBA" id="ARBA00007467"/>
    </source>
</evidence>
<evidence type="ECO:0000256" key="6">
    <source>
        <dbReference type="ARBA" id="ARBA00023136"/>
    </source>
</evidence>
<name>A0A336KKH1_CULSO</name>
<feature type="transmembrane region" description="Helical" evidence="7">
    <location>
        <begin position="245"/>
        <end position="266"/>
    </location>
</feature>
<dbReference type="AlphaFoldDB" id="A0A336KKH1"/>
<keyword evidence="3" id="KW-0813">Transport</keyword>
<dbReference type="PANTHER" id="PTHR10981:SF0">
    <property type="entry name" value="BATTENIN"/>
    <property type="match status" value="1"/>
</dbReference>
<feature type="transmembrane region" description="Helical" evidence="7">
    <location>
        <begin position="120"/>
        <end position="139"/>
    </location>
</feature>
<evidence type="ECO:0000256" key="3">
    <source>
        <dbReference type="ARBA" id="ARBA00022448"/>
    </source>
</evidence>
<dbReference type="GO" id="GO:0051453">
    <property type="term" value="P:regulation of intracellular pH"/>
    <property type="evidence" value="ECO:0007669"/>
    <property type="project" value="TreeGrafter"/>
</dbReference>
<dbReference type="GO" id="GO:0007040">
    <property type="term" value="P:lysosome organization"/>
    <property type="evidence" value="ECO:0007669"/>
    <property type="project" value="TreeGrafter"/>
</dbReference>
<evidence type="ECO:0000256" key="1">
    <source>
        <dbReference type="ARBA" id="ARBA00004127"/>
    </source>
</evidence>
<dbReference type="EMBL" id="UFQS01000218">
    <property type="protein sequence ID" value="SSX01520.1"/>
    <property type="molecule type" value="Genomic_DNA"/>
</dbReference>
<organism evidence="8">
    <name type="scientific">Culicoides sonorensis</name>
    <name type="common">Biting midge</name>
    <dbReference type="NCBI Taxonomy" id="179676"/>
    <lineage>
        <taxon>Eukaryota</taxon>
        <taxon>Metazoa</taxon>
        <taxon>Ecdysozoa</taxon>
        <taxon>Arthropoda</taxon>
        <taxon>Hexapoda</taxon>
        <taxon>Insecta</taxon>
        <taxon>Pterygota</taxon>
        <taxon>Neoptera</taxon>
        <taxon>Endopterygota</taxon>
        <taxon>Diptera</taxon>
        <taxon>Nematocera</taxon>
        <taxon>Chironomoidea</taxon>
        <taxon>Ceratopogonidae</taxon>
        <taxon>Ceratopogoninae</taxon>
        <taxon>Culicoides</taxon>
        <taxon>Monoculicoides</taxon>
    </lineage>
</organism>
<keyword evidence="6 7" id="KW-0472">Membrane</keyword>
<dbReference type="OMA" id="WICAMQW"/>
<evidence type="ECO:0000313" key="9">
    <source>
        <dbReference type="EMBL" id="SSX21900.1"/>
    </source>
</evidence>
<dbReference type="GO" id="GO:0016020">
    <property type="term" value="C:membrane"/>
    <property type="evidence" value="ECO:0007669"/>
    <property type="project" value="InterPro"/>
</dbReference>
<dbReference type="Pfam" id="PF02487">
    <property type="entry name" value="CLN3"/>
    <property type="match status" value="1"/>
</dbReference>
<evidence type="ECO:0000256" key="4">
    <source>
        <dbReference type="ARBA" id="ARBA00022692"/>
    </source>
</evidence>
<reference evidence="9" key="2">
    <citation type="submission" date="2018-07" db="EMBL/GenBank/DDBJ databases">
        <authorList>
            <person name="Quirk P.G."/>
            <person name="Krulwich T.A."/>
        </authorList>
    </citation>
    <scope>NUCLEOTIDE SEQUENCE</scope>
</reference>
<accession>A0A336KKH1</accession>
<sequence length="345" mass="39267">MKIQRNDNKEHSSSESKDYGLWRDRVAFWFMGICNNYGFNVILAAAHDIIVELSPKPSNDIKYVRNCNSMSTVYAHNRHLINLNSRSCISTWSSGTGGAGIIGTVSYSALKQLGFASQQLMLGMISVPIFEAIIFWGLLRHKKVTVIQAENGHNENNKDIEQHKETSSAPSIIDRIKFLPKLLKYAIPLFVIYFSQYFINQGLFELIYFPKIWLSKADQYRWFQATYQISVFISRSSINLINFKAVWLLAVLQSINLIYLLFEAIYYFTPNIYVIFFVIFLEGLFGGGAYAKTFYRISEEVPEHQRQFSMAIITVSDTPGVALAGIVALPVHDAICNLPIPSRLL</sequence>
<dbReference type="EMBL" id="UFQT01000218">
    <property type="protein sequence ID" value="SSX21900.1"/>
    <property type="molecule type" value="Genomic_DNA"/>
</dbReference>
<proteinExistence type="inferred from homology"/>
<protein>
    <submittedName>
        <fullName evidence="8">CSON005562 protein</fullName>
    </submittedName>
</protein>
<evidence type="ECO:0000256" key="5">
    <source>
        <dbReference type="ARBA" id="ARBA00022989"/>
    </source>
</evidence>
<keyword evidence="5 7" id="KW-1133">Transmembrane helix</keyword>